<dbReference type="EMBL" id="JAATIQ010000005">
    <property type="protein sequence ID" value="KAF4403171.1"/>
    <property type="molecule type" value="Genomic_DNA"/>
</dbReference>
<evidence type="ECO:0000313" key="2">
    <source>
        <dbReference type="EMBL" id="KAF4403171.1"/>
    </source>
</evidence>
<dbReference type="Pfam" id="PF22794">
    <property type="entry name" value="jr-ZPR1"/>
    <property type="match status" value="1"/>
</dbReference>
<accession>A0A7J6I800</accession>
<name>A0A7J6I800_CANSA</name>
<evidence type="ECO:0000313" key="3">
    <source>
        <dbReference type="Proteomes" id="UP000583929"/>
    </source>
</evidence>
<dbReference type="InterPro" id="IPR042451">
    <property type="entry name" value="ZPR1_A/B_dom"/>
</dbReference>
<reference evidence="2 3" key="1">
    <citation type="journal article" date="2020" name="bioRxiv">
        <title>Sequence and annotation of 42 cannabis genomes reveals extensive copy number variation in cannabinoid synthesis and pathogen resistance genes.</title>
        <authorList>
            <person name="Mckernan K.J."/>
            <person name="Helbert Y."/>
            <person name="Kane L.T."/>
            <person name="Ebling H."/>
            <person name="Zhang L."/>
            <person name="Liu B."/>
            <person name="Eaton Z."/>
            <person name="Mclaughlin S."/>
            <person name="Kingan S."/>
            <person name="Baybayan P."/>
            <person name="Concepcion G."/>
            <person name="Jordan M."/>
            <person name="Riva A."/>
            <person name="Barbazuk W."/>
            <person name="Harkins T."/>
        </authorList>
    </citation>
    <scope>NUCLEOTIDE SEQUENCE [LARGE SCALE GENOMIC DNA]</scope>
    <source>
        <strain evidence="3">cv. Jamaican Lion 4</strain>
        <tissue evidence="2">Leaf</tissue>
    </source>
</reference>
<organism evidence="2 3">
    <name type="scientific">Cannabis sativa</name>
    <name type="common">Hemp</name>
    <name type="synonym">Marijuana</name>
    <dbReference type="NCBI Taxonomy" id="3483"/>
    <lineage>
        <taxon>Eukaryota</taxon>
        <taxon>Viridiplantae</taxon>
        <taxon>Streptophyta</taxon>
        <taxon>Embryophyta</taxon>
        <taxon>Tracheophyta</taxon>
        <taxon>Spermatophyta</taxon>
        <taxon>Magnoliopsida</taxon>
        <taxon>eudicotyledons</taxon>
        <taxon>Gunneridae</taxon>
        <taxon>Pentapetalae</taxon>
        <taxon>rosids</taxon>
        <taxon>fabids</taxon>
        <taxon>Rosales</taxon>
        <taxon>Cannabaceae</taxon>
        <taxon>Cannabis</taxon>
    </lineage>
</organism>
<dbReference type="Proteomes" id="UP000583929">
    <property type="component" value="Unassembled WGS sequence"/>
</dbReference>
<keyword evidence="3" id="KW-1185">Reference proteome</keyword>
<sequence length="65" mass="7487">MKFSLLVRINPTDATTVWKSQQILDRQVVKSEFATIKNLQKIPEIEFEIPPEAQRGSLSTWLFPA</sequence>
<comment type="caution">
    <text evidence="2">The sequence shown here is derived from an EMBL/GenBank/DDBJ whole genome shotgun (WGS) entry which is preliminary data.</text>
</comment>
<evidence type="ECO:0000259" key="1">
    <source>
        <dbReference type="Pfam" id="PF22794"/>
    </source>
</evidence>
<proteinExistence type="predicted"/>
<dbReference type="AlphaFoldDB" id="A0A7J6I800"/>
<protein>
    <recommendedName>
        <fullName evidence="1">ZPR1 jelly-roll domain-containing protein</fullName>
    </recommendedName>
</protein>
<dbReference type="InterPro" id="IPR056180">
    <property type="entry name" value="ZPR1_jr_dom"/>
</dbReference>
<dbReference type="Gene3D" id="2.60.120.1040">
    <property type="entry name" value="ZPR1, A/B domain"/>
    <property type="match status" value="1"/>
</dbReference>
<feature type="domain" description="ZPR1 jelly-roll" evidence="1">
    <location>
        <begin position="24"/>
        <end position="60"/>
    </location>
</feature>
<gene>
    <name evidence="2" type="ORF">G4B88_027942</name>
</gene>